<dbReference type="eggNOG" id="COG2208">
    <property type="taxonomic scope" value="Bacteria"/>
</dbReference>
<dbReference type="InterPro" id="IPR003660">
    <property type="entry name" value="HAMP_dom"/>
</dbReference>
<dbReference type="eggNOG" id="COG3322">
    <property type="taxonomic scope" value="Bacteria"/>
</dbReference>
<dbReference type="InterPro" id="IPR052016">
    <property type="entry name" value="Bact_Sigma-Reg"/>
</dbReference>
<dbReference type="InterPro" id="IPR007892">
    <property type="entry name" value="CHASE4"/>
</dbReference>
<evidence type="ECO:0000256" key="1">
    <source>
        <dbReference type="ARBA" id="ARBA00022801"/>
    </source>
</evidence>
<accession>I3CEW4</accession>
<keyword evidence="5" id="KW-1185">Reference proteome</keyword>
<evidence type="ECO:0000256" key="2">
    <source>
        <dbReference type="SAM" id="Phobius"/>
    </source>
</evidence>
<feature type="domain" description="HAMP" evidence="3">
    <location>
        <begin position="301"/>
        <end position="354"/>
    </location>
</feature>
<sequence>MKLRERTLLAVTSTLIGCITILYLLSSEILHSNIEQAEQNETTQQVDNFSVLLHYTQEKLAQSFISWAVWDDTYQFVEDKNQTYIRSNLTLSMLETSHIDFMLFFNKQGNYVYGLGFGEKVLTETDIANKLTKQLIINGQLQAPWNTEANTSGIIVTPESPLWLASFPIYPTEQSNNSVFNGYFVVGRIINSEYWGEISRVLQNTLTTYPLISAKPLPIDFRHALEMMYKQQADYVKALSYEHIAGYTIIYDINKSPALIARILVPRKTYQAGQKYFKYVLISIISIGIILLLVILLVFEKIVLNRLGRLIREVADISQTGHLTKRVSVIGDDELTTLTIQINHLLSALEGSQAEVLSLNANLYSENTRMANELEVSHRIQRMVLPKNHELQQLADLEVALAMHAATEVGGDYCDVFQQNGHIICGIGDVTGHGLESGVIMLMVQSALRALFANDAQLSPQAIWNALNHMVCQNVRRMELDKNLSLLLVDYYNGKARLMGQHEEVLIIRQHKPIERIDTFELGFVIGLSEEDMSAFVKEYEITLEIDEGIVLFTDGITEAENEQGEFYGIERLCSLIESYKQASASLLQQAIMDDLTRFIGNATIYDDITLIVLKRCR</sequence>
<dbReference type="Gene3D" id="6.10.340.10">
    <property type="match status" value="1"/>
</dbReference>
<dbReference type="Pfam" id="PF05228">
    <property type="entry name" value="CHASE4"/>
    <property type="match status" value="1"/>
</dbReference>
<dbReference type="Pfam" id="PF07228">
    <property type="entry name" value="SpoIIE"/>
    <property type="match status" value="1"/>
</dbReference>
<dbReference type="PROSITE" id="PS50885">
    <property type="entry name" value="HAMP"/>
    <property type="match status" value="1"/>
</dbReference>
<evidence type="ECO:0000313" key="4">
    <source>
        <dbReference type="EMBL" id="EIJ42157.1"/>
    </source>
</evidence>
<dbReference type="AlphaFoldDB" id="I3CEW4"/>
<name>I3CEW4_9GAMM</name>
<dbReference type="Proteomes" id="UP000005744">
    <property type="component" value="Unassembled WGS sequence"/>
</dbReference>
<keyword evidence="2" id="KW-0472">Membrane</keyword>
<evidence type="ECO:0000259" key="3">
    <source>
        <dbReference type="PROSITE" id="PS50885"/>
    </source>
</evidence>
<dbReference type="CDD" id="cd06225">
    <property type="entry name" value="HAMP"/>
    <property type="match status" value="1"/>
</dbReference>
<organism evidence="4 5">
    <name type="scientific">Beggiatoa alba B18LD</name>
    <dbReference type="NCBI Taxonomy" id="395493"/>
    <lineage>
        <taxon>Bacteria</taxon>
        <taxon>Pseudomonadati</taxon>
        <taxon>Pseudomonadota</taxon>
        <taxon>Gammaproteobacteria</taxon>
        <taxon>Thiotrichales</taxon>
        <taxon>Thiotrichaceae</taxon>
        <taxon>Beggiatoa</taxon>
    </lineage>
</organism>
<proteinExistence type="predicted"/>
<protein>
    <submittedName>
        <fullName evidence="4">Serine phosphatase RsbU, regulator of sigma subunit</fullName>
    </submittedName>
</protein>
<dbReference type="SMART" id="SM00304">
    <property type="entry name" value="HAMP"/>
    <property type="match status" value="1"/>
</dbReference>
<dbReference type="InterPro" id="IPR001932">
    <property type="entry name" value="PPM-type_phosphatase-like_dom"/>
</dbReference>
<dbReference type="SMART" id="SM00331">
    <property type="entry name" value="PP2C_SIG"/>
    <property type="match status" value="1"/>
</dbReference>
<feature type="transmembrane region" description="Helical" evidence="2">
    <location>
        <begin position="276"/>
        <end position="299"/>
    </location>
</feature>
<evidence type="ECO:0000313" key="5">
    <source>
        <dbReference type="Proteomes" id="UP000005744"/>
    </source>
</evidence>
<keyword evidence="2" id="KW-0812">Transmembrane</keyword>
<dbReference type="InterPro" id="IPR036457">
    <property type="entry name" value="PPM-type-like_dom_sf"/>
</dbReference>
<reference evidence="4 5" key="1">
    <citation type="submission" date="2011-11" db="EMBL/GenBank/DDBJ databases">
        <title>Improved High-Quality Draft sequence of Beggiatoa alba B18lD.</title>
        <authorList>
            <consortium name="US DOE Joint Genome Institute"/>
            <person name="Lucas S."/>
            <person name="Han J."/>
            <person name="Lapidus A."/>
            <person name="Cheng J.-F."/>
            <person name="Goodwin L."/>
            <person name="Pitluck S."/>
            <person name="Peters L."/>
            <person name="Mikhailova N."/>
            <person name="Held B."/>
            <person name="Detter J.C."/>
            <person name="Han C."/>
            <person name="Tapia R."/>
            <person name="Land M."/>
            <person name="Hauser L."/>
            <person name="Kyrpides N."/>
            <person name="Ivanova N."/>
            <person name="Pagani I."/>
            <person name="Samuel K."/>
            <person name="Teske A."/>
            <person name="Mueller J."/>
            <person name="Woyke T."/>
        </authorList>
    </citation>
    <scope>NUCLEOTIDE SEQUENCE [LARGE SCALE GENOMIC DNA]</scope>
    <source>
        <strain evidence="4 5">B18LD</strain>
    </source>
</reference>
<dbReference type="PANTHER" id="PTHR43156:SF2">
    <property type="entry name" value="STAGE II SPORULATION PROTEIN E"/>
    <property type="match status" value="1"/>
</dbReference>
<dbReference type="STRING" id="395493.BegalDRAFT_1259"/>
<dbReference type="GO" id="GO:0016791">
    <property type="term" value="F:phosphatase activity"/>
    <property type="evidence" value="ECO:0007669"/>
    <property type="project" value="TreeGrafter"/>
</dbReference>
<dbReference type="OrthoDB" id="9802500at2"/>
<dbReference type="PROSITE" id="PS51257">
    <property type="entry name" value="PROKAR_LIPOPROTEIN"/>
    <property type="match status" value="1"/>
</dbReference>
<dbReference type="HOGENOM" id="CLU_435955_0_0_6"/>
<dbReference type="GO" id="GO:0007165">
    <property type="term" value="P:signal transduction"/>
    <property type="evidence" value="ECO:0007669"/>
    <property type="project" value="InterPro"/>
</dbReference>
<dbReference type="RefSeq" id="WP_002684824.1">
    <property type="nucleotide sequence ID" value="NZ_JH600070.1"/>
</dbReference>
<dbReference type="Gene3D" id="3.60.40.10">
    <property type="entry name" value="PPM-type phosphatase domain"/>
    <property type="match status" value="1"/>
</dbReference>
<dbReference type="GO" id="GO:0016020">
    <property type="term" value="C:membrane"/>
    <property type="evidence" value="ECO:0007669"/>
    <property type="project" value="InterPro"/>
</dbReference>
<dbReference type="EMBL" id="JH600070">
    <property type="protein sequence ID" value="EIJ42157.1"/>
    <property type="molecule type" value="Genomic_DNA"/>
</dbReference>
<dbReference type="PANTHER" id="PTHR43156">
    <property type="entry name" value="STAGE II SPORULATION PROTEIN E-RELATED"/>
    <property type="match status" value="1"/>
</dbReference>
<keyword evidence="1" id="KW-0378">Hydrolase</keyword>
<keyword evidence="2" id="KW-1133">Transmembrane helix</keyword>
<gene>
    <name evidence="4" type="ORF">BegalDRAFT_1259</name>
</gene>